<proteinExistence type="predicted"/>
<sequence length="16" mass="1888">MANILLFYVRCLFGDI</sequence>
<accession>A0A0E9V6M4</accession>
<dbReference type="EMBL" id="GBXM01034875">
    <property type="protein sequence ID" value="JAH73702.1"/>
    <property type="molecule type" value="Transcribed_RNA"/>
</dbReference>
<evidence type="ECO:0000313" key="1">
    <source>
        <dbReference type="EMBL" id="JAH73702.1"/>
    </source>
</evidence>
<protein>
    <submittedName>
        <fullName evidence="1">Uncharacterized protein</fullName>
    </submittedName>
</protein>
<reference evidence="1" key="2">
    <citation type="journal article" date="2015" name="Fish Shellfish Immunol.">
        <title>Early steps in the European eel (Anguilla anguilla)-Vibrio vulnificus interaction in the gills: Role of the RtxA13 toxin.</title>
        <authorList>
            <person name="Callol A."/>
            <person name="Pajuelo D."/>
            <person name="Ebbesson L."/>
            <person name="Teles M."/>
            <person name="MacKenzie S."/>
            <person name="Amaro C."/>
        </authorList>
    </citation>
    <scope>NUCLEOTIDE SEQUENCE</scope>
</reference>
<name>A0A0E9V6M4_ANGAN</name>
<organism evidence="1">
    <name type="scientific">Anguilla anguilla</name>
    <name type="common">European freshwater eel</name>
    <name type="synonym">Muraena anguilla</name>
    <dbReference type="NCBI Taxonomy" id="7936"/>
    <lineage>
        <taxon>Eukaryota</taxon>
        <taxon>Metazoa</taxon>
        <taxon>Chordata</taxon>
        <taxon>Craniata</taxon>
        <taxon>Vertebrata</taxon>
        <taxon>Euteleostomi</taxon>
        <taxon>Actinopterygii</taxon>
        <taxon>Neopterygii</taxon>
        <taxon>Teleostei</taxon>
        <taxon>Anguilliformes</taxon>
        <taxon>Anguillidae</taxon>
        <taxon>Anguilla</taxon>
    </lineage>
</organism>
<dbReference type="AlphaFoldDB" id="A0A0E9V6M4"/>
<reference evidence="1" key="1">
    <citation type="submission" date="2014-11" db="EMBL/GenBank/DDBJ databases">
        <authorList>
            <person name="Amaro Gonzalez C."/>
        </authorList>
    </citation>
    <scope>NUCLEOTIDE SEQUENCE</scope>
</reference>